<keyword evidence="3" id="KW-1185">Reference proteome</keyword>
<dbReference type="AlphaFoldDB" id="A0A165KFB1"/>
<name>A0A165KFB1_9APHY</name>
<organism evidence="2 3">
    <name type="scientific">Daedalea quercina L-15889</name>
    <dbReference type="NCBI Taxonomy" id="1314783"/>
    <lineage>
        <taxon>Eukaryota</taxon>
        <taxon>Fungi</taxon>
        <taxon>Dikarya</taxon>
        <taxon>Basidiomycota</taxon>
        <taxon>Agaricomycotina</taxon>
        <taxon>Agaricomycetes</taxon>
        <taxon>Polyporales</taxon>
        <taxon>Fomitopsis</taxon>
    </lineage>
</organism>
<accession>A0A165KFB1</accession>
<feature type="region of interest" description="Disordered" evidence="1">
    <location>
        <begin position="40"/>
        <end position="116"/>
    </location>
</feature>
<dbReference type="Proteomes" id="UP000076727">
    <property type="component" value="Unassembled WGS sequence"/>
</dbReference>
<evidence type="ECO:0000256" key="1">
    <source>
        <dbReference type="SAM" id="MobiDB-lite"/>
    </source>
</evidence>
<reference evidence="2 3" key="1">
    <citation type="journal article" date="2016" name="Mol. Biol. Evol.">
        <title>Comparative Genomics of Early-Diverging Mushroom-Forming Fungi Provides Insights into the Origins of Lignocellulose Decay Capabilities.</title>
        <authorList>
            <person name="Nagy L.G."/>
            <person name="Riley R."/>
            <person name="Tritt A."/>
            <person name="Adam C."/>
            <person name="Daum C."/>
            <person name="Floudas D."/>
            <person name="Sun H."/>
            <person name="Yadav J.S."/>
            <person name="Pangilinan J."/>
            <person name="Larsson K.H."/>
            <person name="Matsuura K."/>
            <person name="Barry K."/>
            <person name="Labutti K."/>
            <person name="Kuo R."/>
            <person name="Ohm R.A."/>
            <person name="Bhattacharya S.S."/>
            <person name="Shirouzu T."/>
            <person name="Yoshinaga Y."/>
            <person name="Martin F.M."/>
            <person name="Grigoriev I.V."/>
            <person name="Hibbett D.S."/>
        </authorList>
    </citation>
    <scope>NUCLEOTIDE SEQUENCE [LARGE SCALE GENOMIC DNA]</scope>
    <source>
        <strain evidence="2 3">L-15889</strain>
    </source>
</reference>
<feature type="region of interest" description="Disordered" evidence="1">
    <location>
        <begin position="1"/>
        <end position="24"/>
    </location>
</feature>
<feature type="compositionally biased region" description="Low complexity" evidence="1">
    <location>
        <begin position="90"/>
        <end position="101"/>
    </location>
</feature>
<evidence type="ECO:0000313" key="3">
    <source>
        <dbReference type="Proteomes" id="UP000076727"/>
    </source>
</evidence>
<evidence type="ECO:0000313" key="2">
    <source>
        <dbReference type="EMBL" id="KZT63063.1"/>
    </source>
</evidence>
<dbReference type="EMBL" id="KV429301">
    <property type="protein sequence ID" value="KZT63063.1"/>
    <property type="molecule type" value="Genomic_DNA"/>
</dbReference>
<proteinExistence type="predicted"/>
<gene>
    <name evidence="2" type="ORF">DAEQUDRAFT_734239</name>
</gene>
<protein>
    <submittedName>
        <fullName evidence="2">Uncharacterized protein</fullName>
    </submittedName>
</protein>
<feature type="compositionally biased region" description="Low complexity" evidence="1">
    <location>
        <begin position="57"/>
        <end position="81"/>
    </location>
</feature>
<sequence>MGRAGTAVDGPFWATPSAAGGVPFGKAEREARSVRIRFIAGTPHEKGPPLSPARQLSAAPVVSSHPTAPAAPVTAPCAHHPPIGPRKDAPVSPSAAVAAAAQSKVGRSVRASLSSV</sequence>